<dbReference type="RefSeq" id="WP_125246511.1">
    <property type="nucleotide sequence ID" value="NZ_RSEB01000001.1"/>
</dbReference>
<evidence type="ECO:0000313" key="1">
    <source>
        <dbReference type="EMBL" id="RRS02036.1"/>
    </source>
</evidence>
<dbReference type="EMBL" id="RSEB01000001">
    <property type="protein sequence ID" value="RRS02036.1"/>
    <property type="molecule type" value="Genomic_DNA"/>
</dbReference>
<organism evidence="1 2">
    <name type="scientific">Glycomyces terrestris</name>
    <dbReference type="NCBI Taxonomy" id="2493553"/>
    <lineage>
        <taxon>Bacteria</taxon>
        <taxon>Bacillati</taxon>
        <taxon>Actinomycetota</taxon>
        <taxon>Actinomycetes</taxon>
        <taxon>Glycomycetales</taxon>
        <taxon>Glycomycetaceae</taxon>
        <taxon>Glycomyces</taxon>
    </lineage>
</organism>
<name>A0A426V590_9ACTN</name>
<dbReference type="OrthoDB" id="3214027at2"/>
<comment type="caution">
    <text evidence="1">The sequence shown here is derived from an EMBL/GenBank/DDBJ whole genome shotgun (WGS) entry which is preliminary data.</text>
</comment>
<accession>A0A426V590</accession>
<dbReference type="InterPro" id="IPR033437">
    <property type="entry name" value="DUF5130"/>
</dbReference>
<gene>
    <name evidence="1" type="ORF">EIW28_04680</name>
</gene>
<reference evidence="1 2" key="1">
    <citation type="submission" date="2018-12" db="EMBL/GenBank/DDBJ databases">
        <title>Glycomyces sp. YIM 121974 draft genome.</title>
        <authorList>
            <person name="Li Q."/>
        </authorList>
    </citation>
    <scope>NUCLEOTIDE SEQUENCE [LARGE SCALE GENOMIC DNA]</scope>
    <source>
        <strain evidence="1 2">YIM 121974</strain>
    </source>
</reference>
<dbReference type="Gene3D" id="3.10.310.50">
    <property type="match status" value="1"/>
</dbReference>
<dbReference type="Proteomes" id="UP000277256">
    <property type="component" value="Unassembled WGS sequence"/>
</dbReference>
<dbReference type="AlphaFoldDB" id="A0A426V590"/>
<protein>
    <submittedName>
        <fullName evidence="1">DUF5130 family protein</fullName>
    </submittedName>
</protein>
<evidence type="ECO:0000313" key="2">
    <source>
        <dbReference type="Proteomes" id="UP000277256"/>
    </source>
</evidence>
<dbReference type="Pfam" id="PF17174">
    <property type="entry name" value="DUF5130"/>
    <property type="match status" value="1"/>
</dbReference>
<proteinExistence type="predicted"/>
<sequence length="150" mass="15923">MASGNQVAVATTDGIVEGVDRSPELMRQPMLEGPFDVKELLHLDEALSVAERDGGGLHYSVYVGPLHDPVRGAAEALHDRLADPERSVLIAVSPEQRQLEIVTGRLAQEKIPDRSAALVVFSMEAAFGAGQLAGGIITGLRMLAETAQGR</sequence>
<keyword evidence="2" id="KW-1185">Reference proteome</keyword>